<dbReference type="EMBL" id="PCGR01000001">
    <property type="protein sequence ID" value="PJK17616.1"/>
    <property type="molecule type" value="Genomic_DNA"/>
</dbReference>
<accession>A0A2M9F2C3</accession>
<keyword evidence="1" id="KW-0472">Membrane</keyword>
<sequence length="81" mass="9070">MARLVALIVLVIPGILAAYGIKLMRDTFFGISNLGAAPLWLQFLLGLLFMILGVGFFAGFLLRRDRKNGRVSDRFKEKTKL</sequence>
<dbReference type="InterPro" id="IPR020138">
    <property type="entry name" value="Uncharacterised_YqzF"/>
</dbReference>
<keyword evidence="1" id="KW-1133">Transmembrane helix</keyword>
<evidence type="ECO:0000256" key="1">
    <source>
        <dbReference type="SAM" id="Phobius"/>
    </source>
</evidence>
<dbReference type="Pfam" id="PF11118">
    <property type="entry name" value="DUF2627"/>
    <property type="match status" value="1"/>
</dbReference>
<evidence type="ECO:0008006" key="4">
    <source>
        <dbReference type="Google" id="ProtNLM"/>
    </source>
</evidence>
<gene>
    <name evidence="2" type="ORF">CQS04_01700</name>
</gene>
<dbReference type="AlphaFoldDB" id="A0A2M9F2C3"/>
<organism evidence="2 3">
    <name type="scientific">Chryseomicrobium excrementi</name>
    <dbReference type="NCBI Taxonomy" id="2041346"/>
    <lineage>
        <taxon>Bacteria</taxon>
        <taxon>Bacillati</taxon>
        <taxon>Bacillota</taxon>
        <taxon>Bacilli</taxon>
        <taxon>Bacillales</taxon>
        <taxon>Caryophanaceae</taxon>
        <taxon>Chryseomicrobium</taxon>
    </lineage>
</organism>
<proteinExistence type="predicted"/>
<comment type="caution">
    <text evidence="2">The sequence shown here is derived from an EMBL/GenBank/DDBJ whole genome shotgun (WGS) entry which is preliminary data.</text>
</comment>
<keyword evidence="1" id="KW-0812">Transmembrane</keyword>
<feature type="transmembrane region" description="Helical" evidence="1">
    <location>
        <begin position="41"/>
        <end position="62"/>
    </location>
</feature>
<evidence type="ECO:0000313" key="3">
    <source>
        <dbReference type="Proteomes" id="UP000228680"/>
    </source>
</evidence>
<dbReference type="RefSeq" id="WP_100352477.1">
    <property type="nucleotide sequence ID" value="NZ_PCGR01000001.1"/>
</dbReference>
<dbReference type="Proteomes" id="UP000228680">
    <property type="component" value="Unassembled WGS sequence"/>
</dbReference>
<keyword evidence="3" id="KW-1185">Reference proteome</keyword>
<protein>
    <recommendedName>
        <fullName evidence="4">DUF2627 domain-containing protein</fullName>
    </recommendedName>
</protein>
<name>A0A2M9F2C3_9BACL</name>
<dbReference type="OrthoDB" id="2989757at2"/>
<evidence type="ECO:0000313" key="2">
    <source>
        <dbReference type="EMBL" id="PJK17616.1"/>
    </source>
</evidence>
<reference evidence="2 3" key="1">
    <citation type="submission" date="2017-10" db="EMBL/GenBank/DDBJ databases">
        <title>Draft genome of Chryseomicrobium casticus sp. nov.</title>
        <authorList>
            <person name="Chakraborty R."/>
            <person name="Saha T."/>
        </authorList>
    </citation>
    <scope>NUCLEOTIDE SEQUENCE [LARGE SCALE GENOMIC DNA]</scope>
    <source>
        <strain evidence="2 3">ET03</strain>
    </source>
</reference>